<protein>
    <submittedName>
        <fullName evidence="1">Uncharacterized protein</fullName>
    </submittedName>
</protein>
<evidence type="ECO:0000313" key="2">
    <source>
        <dbReference type="Proteomes" id="UP001310594"/>
    </source>
</evidence>
<dbReference type="Proteomes" id="UP001310594">
    <property type="component" value="Unassembled WGS sequence"/>
</dbReference>
<proteinExistence type="predicted"/>
<evidence type="ECO:0000313" key="1">
    <source>
        <dbReference type="EMBL" id="KAK5703963.1"/>
    </source>
</evidence>
<gene>
    <name evidence="1" type="ORF">LTR97_002976</name>
</gene>
<name>A0AAN7ZV59_9PEZI</name>
<dbReference type="AlphaFoldDB" id="A0AAN7ZV59"/>
<dbReference type="EMBL" id="JAVRQU010000004">
    <property type="protein sequence ID" value="KAK5703963.1"/>
    <property type="molecule type" value="Genomic_DNA"/>
</dbReference>
<reference evidence="1" key="1">
    <citation type="submission" date="2023-08" db="EMBL/GenBank/DDBJ databases">
        <title>Black Yeasts Isolated from many extreme environments.</title>
        <authorList>
            <person name="Coleine C."/>
            <person name="Stajich J.E."/>
            <person name="Selbmann L."/>
        </authorList>
    </citation>
    <scope>NUCLEOTIDE SEQUENCE</scope>
    <source>
        <strain evidence="1">CCFEE 5810</strain>
    </source>
</reference>
<accession>A0AAN7ZV59</accession>
<sequence>MAFNNYRGQHWPHTDGPVIKVESNNVAGEHLPNRAVRTVARLATHNWAQPASIITLCEHVMVNATLTWPILDSKRARNDGSGHFHPARPTPAMSVAIGKGQNEALPFFAVITRNYMDERGSQRSAPQMLYLQSEDSDSVESALQKLLGLTKSILLEQAPTTFPVNRQAKLVAVAGHRGYYVPEVGNGCDNQSCPNEMGGGVPAGRTLG</sequence>
<comment type="caution">
    <text evidence="1">The sequence shown here is derived from an EMBL/GenBank/DDBJ whole genome shotgun (WGS) entry which is preliminary data.</text>
</comment>
<organism evidence="1 2">
    <name type="scientific">Elasticomyces elasticus</name>
    <dbReference type="NCBI Taxonomy" id="574655"/>
    <lineage>
        <taxon>Eukaryota</taxon>
        <taxon>Fungi</taxon>
        <taxon>Dikarya</taxon>
        <taxon>Ascomycota</taxon>
        <taxon>Pezizomycotina</taxon>
        <taxon>Dothideomycetes</taxon>
        <taxon>Dothideomycetidae</taxon>
        <taxon>Mycosphaerellales</taxon>
        <taxon>Teratosphaeriaceae</taxon>
        <taxon>Elasticomyces</taxon>
    </lineage>
</organism>